<dbReference type="CDD" id="cd16380">
    <property type="entry name" value="YitT_C"/>
    <property type="match status" value="1"/>
</dbReference>
<reference evidence="8" key="1">
    <citation type="submission" date="2020-10" db="EMBL/GenBank/DDBJ databases">
        <authorList>
            <person name="Gilroy R."/>
        </authorList>
    </citation>
    <scope>NUCLEOTIDE SEQUENCE</scope>
    <source>
        <strain evidence="8">B2-16538</strain>
    </source>
</reference>
<evidence type="ECO:0000256" key="3">
    <source>
        <dbReference type="ARBA" id="ARBA00022692"/>
    </source>
</evidence>
<comment type="caution">
    <text evidence="8">The sequence shown here is derived from an EMBL/GenBank/DDBJ whole genome shotgun (WGS) entry which is preliminary data.</text>
</comment>
<reference evidence="8" key="2">
    <citation type="journal article" date="2021" name="PeerJ">
        <title>Extensive microbial diversity within the chicken gut microbiome revealed by metagenomics and culture.</title>
        <authorList>
            <person name="Gilroy R."/>
            <person name="Ravi A."/>
            <person name="Getino M."/>
            <person name="Pursley I."/>
            <person name="Horton D.L."/>
            <person name="Alikhan N.F."/>
            <person name="Baker D."/>
            <person name="Gharbi K."/>
            <person name="Hall N."/>
            <person name="Watson M."/>
            <person name="Adriaenssens E.M."/>
            <person name="Foster-Nyarko E."/>
            <person name="Jarju S."/>
            <person name="Secka A."/>
            <person name="Antonio M."/>
            <person name="Oren A."/>
            <person name="Chaudhuri R.R."/>
            <person name="La Ragione R."/>
            <person name="Hildebrand F."/>
            <person name="Pallen M.J."/>
        </authorList>
    </citation>
    <scope>NUCLEOTIDE SEQUENCE</scope>
    <source>
        <strain evidence="8">B2-16538</strain>
    </source>
</reference>
<dbReference type="Gene3D" id="3.30.70.120">
    <property type="match status" value="1"/>
</dbReference>
<keyword evidence="4 6" id="KW-1133">Transmembrane helix</keyword>
<comment type="subcellular location">
    <subcellularLocation>
        <location evidence="1">Cell membrane</location>
        <topology evidence="1">Multi-pass membrane protein</topology>
    </subcellularLocation>
</comment>
<feature type="transmembrane region" description="Helical" evidence="6">
    <location>
        <begin position="163"/>
        <end position="182"/>
    </location>
</feature>
<evidence type="ECO:0000256" key="5">
    <source>
        <dbReference type="ARBA" id="ARBA00023136"/>
    </source>
</evidence>
<organism evidence="8 9">
    <name type="scientific">Candidatus Cryptobacteroides excrementavium</name>
    <dbReference type="NCBI Taxonomy" id="2840759"/>
    <lineage>
        <taxon>Bacteria</taxon>
        <taxon>Pseudomonadati</taxon>
        <taxon>Bacteroidota</taxon>
        <taxon>Bacteroidia</taxon>
        <taxon>Bacteroidales</taxon>
        <taxon>Candidatus Cryptobacteroides</taxon>
    </lineage>
</organism>
<dbReference type="AlphaFoldDB" id="A0A9D9J291"/>
<keyword evidence="5 6" id="KW-0472">Membrane</keyword>
<feature type="domain" description="DUF2179" evidence="7">
    <location>
        <begin position="244"/>
        <end position="298"/>
    </location>
</feature>
<name>A0A9D9J291_9BACT</name>
<evidence type="ECO:0000313" key="8">
    <source>
        <dbReference type="EMBL" id="MBO8485308.1"/>
    </source>
</evidence>
<dbReference type="PANTHER" id="PTHR33545:SF5">
    <property type="entry name" value="UPF0750 MEMBRANE PROTEIN YITT"/>
    <property type="match status" value="1"/>
</dbReference>
<proteinExistence type="predicted"/>
<dbReference type="GO" id="GO:0005886">
    <property type="term" value="C:plasma membrane"/>
    <property type="evidence" value="ECO:0007669"/>
    <property type="project" value="UniProtKB-SubCell"/>
</dbReference>
<dbReference type="EMBL" id="JADILX010000048">
    <property type="protein sequence ID" value="MBO8485308.1"/>
    <property type="molecule type" value="Genomic_DNA"/>
</dbReference>
<keyword evidence="2" id="KW-1003">Cell membrane</keyword>
<evidence type="ECO:0000313" key="9">
    <source>
        <dbReference type="Proteomes" id="UP000823750"/>
    </source>
</evidence>
<dbReference type="InterPro" id="IPR051461">
    <property type="entry name" value="UPF0750_membrane"/>
</dbReference>
<dbReference type="InterPro" id="IPR019264">
    <property type="entry name" value="DUF2179"/>
</dbReference>
<evidence type="ECO:0000256" key="6">
    <source>
        <dbReference type="SAM" id="Phobius"/>
    </source>
</evidence>
<dbReference type="InterPro" id="IPR015867">
    <property type="entry name" value="N-reg_PII/ATP_PRibTrfase_C"/>
</dbReference>
<dbReference type="PIRSF" id="PIRSF006483">
    <property type="entry name" value="Membrane_protein_YitT"/>
    <property type="match status" value="1"/>
</dbReference>
<feature type="transmembrane region" description="Helical" evidence="6">
    <location>
        <begin position="86"/>
        <end position="103"/>
    </location>
</feature>
<sequence length="319" mass="34200">MPALKNTIWTTIKEYLFIVTGLLAYVLGWAIFLIPNNLVGGGVSGLSAIIYYATGIQMGYSYLVINVILLLAGFKILGTGFGGKTIFAIVFASVMLNILPPLIPEYISQELAVSNGKMLCTIIGGVLSGVGIGMSISNGGSTGGTDIIALIVGKFRNISPGRLILAMDVVIILSSMLFPSYTASGELVPFPEKLATAVYGLILITVSGYSVDLYLSGSKQSVQVIIFSSRYKEIADAIVEDMKRGVTIIHAEGWYTKKESQVILVMTRKTDLNLLLRYVKTIDPDAFLSVSTVMGVFGKGFDTIKVKPAKGGRKADLMK</sequence>
<feature type="transmembrane region" description="Helical" evidence="6">
    <location>
        <begin position="49"/>
        <end position="74"/>
    </location>
</feature>
<dbReference type="Pfam" id="PF10035">
    <property type="entry name" value="DUF2179"/>
    <property type="match status" value="1"/>
</dbReference>
<evidence type="ECO:0000256" key="4">
    <source>
        <dbReference type="ARBA" id="ARBA00022989"/>
    </source>
</evidence>
<keyword evidence="3 6" id="KW-0812">Transmembrane</keyword>
<accession>A0A9D9J291</accession>
<gene>
    <name evidence="8" type="ORF">IAB78_02670</name>
</gene>
<protein>
    <submittedName>
        <fullName evidence="8">YitT family protein</fullName>
    </submittedName>
</protein>
<feature type="transmembrane region" description="Helical" evidence="6">
    <location>
        <begin position="15"/>
        <end position="34"/>
    </location>
</feature>
<feature type="transmembrane region" description="Helical" evidence="6">
    <location>
        <begin position="194"/>
        <end position="215"/>
    </location>
</feature>
<evidence type="ECO:0000256" key="1">
    <source>
        <dbReference type="ARBA" id="ARBA00004651"/>
    </source>
</evidence>
<dbReference type="PANTHER" id="PTHR33545">
    <property type="entry name" value="UPF0750 MEMBRANE PROTEIN YITT-RELATED"/>
    <property type="match status" value="1"/>
</dbReference>
<feature type="transmembrane region" description="Helical" evidence="6">
    <location>
        <begin position="123"/>
        <end position="151"/>
    </location>
</feature>
<evidence type="ECO:0000259" key="7">
    <source>
        <dbReference type="Pfam" id="PF10035"/>
    </source>
</evidence>
<dbReference type="Proteomes" id="UP000823750">
    <property type="component" value="Unassembled WGS sequence"/>
</dbReference>
<dbReference type="InterPro" id="IPR003740">
    <property type="entry name" value="YitT"/>
</dbReference>
<dbReference type="Pfam" id="PF02588">
    <property type="entry name" value="YitT_membrane"/>
    <property type="match status" value="1"/>
</dbReference>
<evidence type="ECO:0000256" key="2">
    <source>
        <dbReference type="ARBA" id="ARBA00022475"/>
    </source>
</evidence>